<evidence type="ECO:0000256" key="3">
    <source>
        <dbReference type="ARBA" id="ARBA00023125"/>
    </source>
</evidence>
<dbReference type="Gene3D" id="2.20.25.80">
    <property type="entry name" value="WRKY domain"/>
    <property type="match status" value="1"/>
</dbReference>
<feature type="domain" description="WRKY" evidence="7">
    <location>
        <begin position="165"/>
        <end position="233"/>
    </location>
</feature>
<dbReference type="SMART" id="SM00774">
    <property type="entry name" value="WRKY"/>
    <property type="match status" value="1"/>
</dbReference>
<comment type="caution">
    <text evidence="8">The sequence shown here is derived from an EMBL/GenBank/DDBJ whole genome shotgun (WGS) entry which is preliminary data.</text>
</comment>
<keyword evidence="2" id="KW-0805">Transcription regulation</keyword>
<dbReference type="Proteomes" id="UP000734854">
    <property type="component" value="Unassembled WGS sequence"/>
</dbReference>
<evidence type="ECO:0000313" key="8">
    <source>
        <dbReference type="EMBL" id="KAG6531329.1"/>
    </source>
</evidence>
<evidence type="ECO:0000256" key="2">
    <source>
        <dbReference type="ARBA" id="ARBA00023015"/>
    </source>
</evidence>
<dbReference type="PROSITE" id="PS50811">
    <property type="entry name" value="WRKY"/>
    <property type="match status" value="1"/>
</dbReference>
<dbReference type="Pfam" id="PF03106">
    <property type="entry name" value="WRKY"/>
    <property type="match status" value="1"/>
</dbReference>
<protein>
    <recommendedName>
        <fullName evidence="7">WRKY domain-containing protein</fullName>
    </recommendedName>
</protein>
<keyword evidence="4" id="KW-0804">Transcription</keyword>
<keyword evidence="9" id="KW-1185">Reference proteome</keyword>
<keyword evidence="3" id="KW-0238">DNA-binding</keyword>
<evidence type="ECO:0000313" key="9">
    <source>
        <dbReference type="Proteomes" id="UP000734854"/>
    </source>
</evidence>
<dbReference type="PANTHER" id="PTHR31282">
    <property type="entry name" value="WRKY TRANSCRIPTION FACTOR 21-RELATED"/>
    <property type="match status" value="1"/>
</dbReference>
<comment type="subcellular location">
    <subcellularLocation>
        <location evidence="1">Nucleus</location>
    </subcellularLocation>
</comment>
<evidence type="ECO:0000256" key="1">
    <source>
        <dbReference type="ARBA" id="ARBA00004123"/>
    </source>
</evidence>
<evidence type="ECO:0000256" key="5">
    <source>
        <dbReference type="ARBA" id="ARBA00023242"/>
    </source>
</evidence>
<dbReference type="EMBL" id="JACMSC010000002">
    <property type="protein sequence ID" value="KAG6531329.1"/>
    <property type="molecule type" value="Genomic_DNA"/>
</dbReference>
<dbReference type="SUPFAM" id="SSF118290">
    <property type="entry name" value="WRKY DNA-binding domain"/>
    <property type="match status" value="1"/>
</dbReference>
<gene>
    <name evidence="8" type="ORF">ZIOFF_005134</name>
</gene>
<name>A0A8J5LRG9_ZINOF</name>
<evidence type="ECO:0000259" key="7">
    <source>
        <dbReference type="PROSITE" id="PS50811"/>
    </source>
</evidence>
<accession>A0A8J5LRG9</accession>
<evidence type="ECO:0000256" key="6">
    <source>
        <dbReference type="SAM" id="SignalP"/>
    </source>
</evidence>
<dbReference type="InterPro" id="IPR003657">
    <property type="entry name" value="WRKY_dom"/>
</dbReference>
<keyword evidence="5" id="KW-0539">Nucleus</keyword>
<dbReference type="AlphaFoldDB" id="A0A8J5LRG9"/>
<proteinExistence type="predicted"/>
<feature type="chain" id="PRO_5035255460" description="WRKY domain-containing protein" evidence="6">
    <location>
        <begin position="23"/>
        <end position="331"/>
    </location>
</feature>
<feature type="signal peptide" evidence="6">
    <location>
        <begin position="1"/>
        <end position="22"/>
    </location>
</feature>
<reference evidence="8 9" key="1">
    <citation type="submission" date="2020-08" db="EMBL/GenBank/DDBJ databases">
        <title>Plant Genome Project.</title>
        <authorList>
            <person name="Zhang R.-G."/>
        </authorList>
    </citation>
    <scope>NUCLEOTIDE SEQUENCE [LARGE SCALE GENOMIC DNA]</scope>
    <source>
        <tissue evidence="8">Rhizome</tissue>
    </source>
</reference>
<dbReference type="GO" id="GO:0043565">
    <property type="term" value="F:sequence-specific DNA binding"/>
    <property type="evidence" value="ECO:0007669"/>
    <property type="project" value="InterPro"/>
</dbReference>
<dbReference type="InterPro" id="IPR036576">
    <property type="entry name" value="WRKY_dom_sf"/>
</dbReference>
<dbReference type="InterPro" id="IPR044810">
    <property type="entry name" value="WRKY_plant"/>
</dbReference>
<keyword evidence="6" id="KW-0732">Signal</keyword>
<organism evidence="8 9">
    <name type="scientific">Zingiber officinale</name>
    <name type="common">Ginger</name>
    <name type="synonym">Amomum zingiber</name>
    <dbReference type="NCBI Taxonomy" id="94328"/>
    <lineage>
        <taxon>Eukaryota</taxon>
        <taxon>Viridiplantae</taxon>
        <taxon>Streptophyta</taxon>
        <taxon>Embryophyta</taxon>
        <taxon>Tracheophyta</taxon>
        <taxon>Spermatophyta</taxon>
        <taxon>Magnoliopsida</taxon>
        <taxon>Liliopsida</taxon>
        <taxon>Zingiberales</taxon>
        <taxon>Zingiberaceae</taxon>
        <taxon>Zingiber</taxon>
    </lineage>
</organism>
<sequence length="331" mass="36637">MTSIFAVMYPFLLLIQWHRSSARFMEAALSQILDACKLAKELEGSLLFQVDVASDAHYLLGSCEEIVGAFNRAIQGLYTLQNQSSCSVQMLLMSACEGTGNPLCAGMPAQRSLEIQPAVTEFAGGSSYVYSAAASAQRGGRCLVQKSSKKRKEGTLVKLVPAHPNMENAPDDGYTWKKYGQKVILNSRFPRSYYHCTHKNHYGCKGKKKVQRLDDDPSTLEVTYCGAHTCRTSPTPIRIPNELMPSAVSNSKNGENNMQTVAPETTLIQLRNWFNRDSSNRYIEQMQGGRDIDYSVAEFADAMFNSGSSSSTLDVIFTQSQGKLRALDPFF</sequence>
<dbReference type="GO" id="GO:0003700">
    <property type="term" value="F:DNA-binding transcription factor activity"/>
    <property type="evidence" value="ECO:0007669"/>
    <property type="project" value="InterPro"/>
</dbReference>
<evidence type="ECO:0000256" key="4">
    <source>
        <dbReference type="ARBA" id="ARBA00023163"/>
    </source>
</evidence>
<dbReference type="GO" id="GO:0005634">
    <property type="term" value="C:nucleus"/>
    <property type="evidence" value="ECO:0007669"/>
    <property type="project" value="UniProtKB-SubCell"/>
</dbReference>